<dbReference type="RefSeq" id="WP_094487304.1">
    <property type="nucleotide sequence ID" value="NZ_NOXX01000221.1"/>
</dbReference>
<evidence type="ECO:0008006" key="5">
    <source>
        <dbReference type="Google" id="ProtNLM"/>
    </source>
</evidence>
<evidence type="ECO:0000256" key="1">
    <source>
        <dbReference type="SAM" id="MobiDB-lite"/>
    </source>
</evidence>
<protein>
    <recommendedName>
        <fullName evidence="5">Porin</fullName>
    </recommendedName>
</protein>
<organism evidence="3 4">
    <name type="scientific">Flavobacterium aurantiibacter</name>
    <dbReference type="NCBI Taxonomy" id="2023067"/>
    <lineage>
        <taxon>Bacteria</taxon>
        <taxon>Pseudomonadati</taxon>
        <taxon>Bacteroidota</taxon>
        <taxon>Flavobacteriia</taxon>
        <taxon>Flavobacteriales</taxon>
        <taxon>Flavobacteriaceae</taxon>
        <taxon>Flavobacterium</taxon>
    </lineage>
</organism>
<proteinExistence type="predicted"/>
<feature type="chain" id="PRO_5012355268" description="Porin" evidence="2">
    <location>
        <begin position="21"/>
        <end position="655"/>
    </location>
</feature>
<keyword evidence="2" id="KW-0732">Signal</keyword>
<name>A0A255ZGN9_9FLAO</name>
<comment type="caution">
    <text evidence="3">The sequence shown here is derived from an EMBL/GenBank/DDBJ whole genome shotgun (WGS) entry which is preliminary data.</text>
</comment>
<evidence type="ECO:0000313" key="4">
    <source>
        <dbReference type="Proteomes" id="UP000216035"/>
    </source>
</evidence>
<feature type="compositionally biased region" description="Polar residues" evidence="1">
    <location>
        <begin position="32"/>
        <end position="46"/>
    </location>
</feature>
<dbReference type="Pfam" id="PF14121">
    <property type="entry name" value="Porin_10"/>
    <property type="match status" value="1"/>
</dbReference>
<dbReference type="InterPro" id="IPR025631">
    <property type="entry name" value="Porin_10"/>
</dbReference>
<sequence length="655" mass="75690">MTVRILLTAFAICTFASAQAQRNTKSLDKLSPGTQTNTRLGSKSNTKATTLKASTADITMYQVISPKNDTTYIDTSLTIRKDYIFNYLRRDNFGLLPFANEGQTYNTLDFSLTRQNAMPGIGFAGKHFFYKEVEDINYYSVATPLTELYYKTVMEQGHSLDAFITLNTSKRHNFSIAYKGVRSQGKYVNQLTSSGNFRFTASYITKNKRYSLRAHMTAQDLLNYENGGIENIDDFESGDAAFTDRRRLSVYLPDAESILRGNRYYFNQQLVIAGKSDKTNLQISHEFTYEHKFSEYNQQTVNERFGAAYVPSNIKDKVRFNTMKNQLGVSFGNKKIGRIQPYAAFQNFNYFYRSIIVNDNDVIPASLKLEVASIGGNYTLHRDKIIFTADYFEGVTEKTSQLKANIMYRPNDRFTFSGSLENLSQIPDFQYNLFQSSFIDYNWSNNFVNQKINRISAFAETPWINASFQYNLINDYLYFRGQETTITSGQNFTRILTVNPEQHGKSISHFSIKLAKELTFGKFALDNTVLFQQVVQDDDILNVPDVVVRQSFYFSEYLFKRALFLQTGFTVNYFTSYFANNYNPVIGGFYVQNERKIGNFPLIDFFVNARVRQTRIYLKAEHFNSPLTGFNYYSAPDYPYRDFTVRFGLVWNFFQ</sequence>
<keyword evidence="4" id="KW-1185">Reference proteome</keyword>
<dbReference type="Proteomes" id="UP000216035">
    <property type="component" value="Unassembled WGS sequence"/>
</dbReference>
<accession>A0A255ZGN9</accession>
<feature type="region of interest" description="Disordered" evidence="1">
    <location>
        <begin position="26"/>
        <end position="46"/>
    </location>
</feature>
<evidence type="ECO:0000256" key="2">
    <source>
        <dbReference type="SAM" id="SignalP"/>
    </source>
</evidence>
<gene>
    <name evidence="3" type="ORF">CHX27_13585</name>
</gene>
<feature type="signal peptide" evidence="2">
    <location>
        <begin position="1"/>
        <end position="20"/>
    </location>
</feature>
<dbReference type="EMBL" id="NOXX01000221">
    <property type="protein sequence ID" value="OYQ40601.1"/>
    <property type="molecule type" value="Genomic_DNA"/>
</dbReference>
<evidence type="ECO:0000313" key="3">
    <source>
        <dbReference type="EMBL" id="OYQ40601.1"/>
    </source>
</evidence>
<dbReference type="OrthoDB" id="9812454at2"/>
<reference evidence="3 4" key="1">
    <citation type="submission" date="2017-07" db="EMBL/GenBank/DDBJ databases">
        <title>Flavobacterium cyanobacteriorum sp. nov., isolated from cyanobacterial aggregates in a eutrophic lake.</title>
        <authorList>
            <person name="Cai H."/>
        </authorList>
    </citation>
    <scope>NUCLEOTIDE SEQUENCE [LARGE SCALE GENOMIC DNA]</scope>
    <source>
        <strain evidence="3 4">TH167</strain>
    </source>
</reference>
<dbReference type="AlphaFoldDB" id="A0A255ZGN9"/>